<evidence type="ECO:0000256" key="1">
    <source>
        <dbReference type="SAM" id="MobiDB-lite"/>
    </source>
</evidence>
<dbReference type="EMBL" id="BSUK01000001">
    <property type="protein sequence ID" value="GMA23867.1"/>
    <property type="molecule type" value="Genomic_DNA"/>
</dbReference>
<dbReference type="Proteomes" id="UP001157091">
    <property type="component" value="Unassembled WGS sequence"/>
</dbReference>
<keyword evidence="3" id="KW-1185">Reference proteome</keyword>
<accession>A0ABQ6I0W4</accession>
<reference evidence="3" key="1">
    <citation type="journal article" date="2019" name="Int. J. Syst. Evol. Microbiol.">
        <title>The Global Catalogue of Microorganisms (GCM) 10K type strain sequencing project: providing services to taxonomists for standard genome sequencing and annotation.</title>
        <authorList>
            <consortium name="The Broad Institute Genomics Platform"/>
            <consortium name="The Broad Institute Genome Sequencing Center for Infectious Disease"/>
            <person name="Wu L."/>
            <person name="Ma J."/>
        </authorList>
    </citation>
    <scope>NUCLEOTIDE SEQUENCE [LARGE SCALE GENOMIC DNA]</scope>
    <source>
        <strain evidence="3">NBRC 106348</strain>
    </source>
</reference>
<organism evidence="2 3">
    <name type="scientific">Luteimicrobium album</name>
    <dbReference type="NCBI Taxonomy" id="1054550"/>
    <lineage>
        <taxon>Bacteria</taxon>
        <taxon>Bacillati</taxon>
        <taxon>Actinomycetota</taxon>
        <taxon>Actinomycetes</taxon>
        <taxon>Micrococcales</taxon>
        <taxon>Luteimicrobium</taxon>
    </lineage>
</organism>
<protein>
    <submittedName>
        <fullName evidence="2">Uncharacterized protein</fullName>
    </submittedName>
</protein>
<feature type="compositionally biased region" description="Gly residues" evidence="1">
    <location>
        <begin position="58"/>
        <end position="67"/>
    </location>
</feature>
<evidence type="ECO:0000313" key="2">
    <source>
        <dbReference type="EMBL" id="GMA23867.1"/>
    </source>
</evidence>
<comment type="caution">
    <text evidence="2">The sequence shown here is derived from an EMBL/GenBank/DDBJ whole genome shotgun (WGS) entry which is preliminary data.</text>
</comment>
<feature type="region of interest" description="Disordered" evidence="1">
    <location>
        <begin position="40"/>
        <end position="72"/>
    </location>
</feature>
<evidence type="ECO:0000313" key="3">
    <source>
        <dbReference type="Proteomes" id="UP001157091"/>
    </source>
</evidence>
<name>A0ABQ6I0W4_9MICO</name>
<gene>
    <name evidence="2" type="ORF">GCM10025864_16260</name>
</gene>
<proteinExistence type="predicted"/>
<sequence length="102" mass="10552">MLRPACRAACLGRLRVRERYYDDGARCAADDGVAHGTERDTGAVAQAACPDDEQRRLPGGGDEGPPGFGVDDAHVQGDRVLAGVHAVPGRGLDGATKQQGVA</sequence>